<accession>A0AA40KJC4</accession>
<sequence length="89" mass="10015">MFDAWILRIEGKRDRQEDSGKDGLVGLNLVEPLAARNAICRRGDAPEGCLPRYIYSRPAARAADSISTPEYSGRIREFFSSQRTRGLRS</sequence>
<dbReference type="Proteomes" id="UP001177670">
    <property type="component" value="Unassembled WGS sequence"/>
</dbReference>
<reference evidence="1" key="1">
    <citation type="submission" date="2021-10" db="EMBL/GenBank/DDBJ databases">
        <title>Melipona bicolor Genome sequencing and assembly.</title>
        <authorList>
            <person name="Araujo N.S."/>
            <person name="Arias M.C."/>
        </authorList>
    </citation>
    <scope>NUCLEOTIDE SEQUENCE</scope>
    <source>
        <strain evidence="1">USP_2M_L1-L4_2017</strain>
        <tissue evidence="1">Whole body</tissue>
    </source>
</reference>
<keyword evidence="2" id="KW-1185">Reference proteome</keyword>
<dbReference type="EMBL" id="JAHYIQ010000023">
    <property type="protein sequence ID" value="KAK1122374.1"/>
    <property type="molecule type" value="Genomic_DNA"/>
</dbReference>
<evidence type="ECO:0000313" key="1">
    <source>
        <dbReference type="EMBL" id="KAK1122374.1"/>
    </source>
</evidence>
<gene>
    <name evidence="1" type="ORF">K0M31_009596</name>
</gene>
<dbReference type="AlphaFoldDB" id="A0AA40KJC4"/>
<proteinExistence type="predicted"/>
<name>A0AA40KJC4_9HYME</name>
<protein>
    <submittedName>
        <fullName evidence="1">Uncharacterized protein</fullName>
    </submittedName>
</protein>
<organism evidence="1 2">
    <name type="scientific">Melipona bicolor</name>
    <dbReference type="NCBI Taxonomy" id="60889"/>
    <lineage>
        <taxon>Eukaryota</taxon>
        <taxon>Metazoa</taxon>
        <taxon>Ecdysozoa</taxon>
        <taxon>Arthropoda</taxon>
        <taxon>Hexapoda</taxon>
        <taxon>Insecta</taxon>
        <taxon>Pterygota</taxon>
        <taxon>Neoptera</taxon>
        <taxon>Endopterygota</taxon>
        <taxon>Hymenoptera</taxon>
        <taxon>Apocrita</taxon>
        <taxon>Aculeata</taxon>
        <taxon>Apoidea</taxon>
        <taxon>Anthophila</taxon>
        <taxon>Apidae</taxon>
        <taxon>Melipona</taxon>
    </lineage>
</organism>
<comment type="caution">
    <text evidence="1">The sequence shown here is derived from an EMBL/GenBank/DDBJ whole genome shotgun (WGS) entry which is preliminary data.</text>
</comment>
<evidence type="ECO:0000313" key="2">
    <source>
        <dbReference type="Proteomes" id="UP001177670"/>
    </source>
</evidence>